<dbReference type="GeneID" id="24874272"/>
<evidence type="ECO:0000313" key="4">
    <source>
        <dbReference type="Proteomes" id="UP000266745"/>
    </source>
</evidence>
<dbReference type="OrthoDB" id="4907at2157"/>
<reference evidence="3 4" key="1">
    <citation type="journal article" date="2016" name="Sci. Rep.">
        <title>A novel ammonia-oxidizing archaeon from wastewater treatment plant: Its enrichment, physiological and genomic characteristics.</title>
        <authorList>
            <person name="Li Y."/>
            <person name="Ding K."/>
            <person name="Wen X."/>
            <person name="Zhang B."/>
            <person name="Shen B."/>
            <person name="Yang Y."/>
        </authorList>
    </citation>
    <scope>NUCLEOTIDE SEQUENCE [LARGE SCALE GENOMIC DNA]</scope>
    <source>
        <strain evidence="3 4">SAT1</strain>
    </source>
</reference>
<dbReference type="PANTHER" id="PTHR43725">
    <property type="entry name" value="UDP-GLUCOSE 4-EPIMERASE"/>
    <property type="match status" value="1"/>
</dbReference>
<dbReference type="KEGG" id="tah:SU86_006860"/>
<dbReference type="AlphaFoldDB" id="A0A3G1B7Q1"/>
<keyword evidence="4" id="KW-1185">Reference proteome</keyword>
<dbReference type="Proteomes" id="UP000266745">
    <property type="component" value="Chromosome"/>
</dbReference>
<dbReference type="RefSeq" id="WP_048186824.1">
    <property type="nucleotide sequence ID" value="NZ_CP011097.1"/>
</dbReference>
<protein>
    <submittedName>
        <fullName evidence="3">NAD-dependent epimerase</fullName>
    </submittedName>
</protein>
<sequence length="301" mass="33705">MKLAITGGAGFIGSHLAKEIIKQDHTLVIIDNLYRGNLQNLVPLKDYEFQKIDIRDFGDLRDVLKNVDGIFHEAALTDVQESFTKKDEYADVNIRGTENVFKIAKEFELKVVYASSSSVYGNPKKIPITENSERAPINPYGNTKLEDEILAEKYSRDGVSIIGLRYFNVYGRGQTGSYAGVITKFINQLKERKPPIIFGNGSQIRDFIFVEDVARANISAMNSKVSSGFFNIGTGIITSIQQLANTMIELSGLELKPQYEKPLDGDVQESQADTRFAKETLGWEYEIGLKDGLARFFPQKP</sequence>
<evidence type="ECO:0000256" key="1">
    <source>
        <dbReference type="ARBA" id="ARBA00007637"/>
    </source>
</evidence>
<name>A0A3G1B7Q1_9ARCH</name>
<feature type="domain" description="NAD-dependent epimerase/dehydratase" evidence="2">
    <location>
        <begin position="5"/>
        <end position="233"/>
    </location>
</feature>
<evidence type="ECO:0000259" key="2">
    <source>
        <dbReference type="Pfam" id="PF01370"/>
    </source>
</evidence>
<comment type="similarity">
    <text evidence="1">Belongs to the NAD(P)-dependent epimerase/dehydratase family.</text>
</comment>
<accession>A0A3G1B7Q1</accession>
<dbReference type="PANTHER" id="PTHR43725:SF53">
    <property type="entry name" value="UDP-ARABINOSE 4-EPIMERASE 1"/>
    <property type="match status" value="1"/>
</dbReference>
<gene>
    <name evidence="3" type="ORF">SU86_006860</name>
</gene>
<dbReference type="Pfam" id="PF01370">
    <property type="entry name" value="Epimerase"/>
    <property type="match status" value="1"/>
</dbReference>
<proteinExistence type="inferred from homology"/>
<dbReference type="SUPFAM" id="SSF51735">
    <property type="entry name" value="NAD(P)-binding Rossmann-fold domains"/>
    <property type="match status" value="1"/>
</dbReference>
<dbReference type="InterPro" id="IPR001509">
    <property type="entry name" value="Epimerase_deHydtase"/>
</dbReference>
<dbReference type="STRING" id="1603555.SU86_006860"/>
<dbReference type="Gene3D" id="3.40.50.720">
    <property type="entry name" value="NAD(P)-binding Rossmann-like Domain"/>
    <property type="match status" value="1"/>
</dbReference>
<evidence type="ECO:0000313" key="3">
    <source>
        <dbReference type="EMBL" id="AJZ76135.1"/>
    </source>
</evidence>
<dbReference type="EMBL" id="CP011097">
    <property type="protein sequence ID" value="AJZ76135.1"/>
    <property type="molecule type" value="Genomic_DNA"/>
</dbReference>
<dbReference type="Gene3D" id="3.90.25.10">
    <property type="entry name" value="UDP-galactose 4-epimerase, domain 1"/>
    <property type="match status" value="1"/>
</dbReference>
<dbReference type="InterPro" id="IPR036291">
    <property type="entry name" value="NAD(P)-bd_dom_sf"/>
</dbReference>
<organism evidence="3 4">
    <name type="scientific">Candidatus Nitrosotenuis cloacae</name>
    <dbReference type="NCBI Taxonomy" id="1603555"/>
    <lineage>
        <taxon>Archaea</taxon>
        <taxon>Nitrososphaerota</taxon>
        <taxon>Candidatus Nitrosotenuis</taxon>
    </lineage>
</organism>